<dbReference type="UniPathway" id="UPA00078"/>
<dbReference type="GO" id="GO:0008757">
    <property type="term" value="F:S-adenosylmethionine-dependent methyltransferase activity"/>
    <property type="evidence" value="ECO:0007669"/>
    <property type="project" value="InterPro"/>
</dbReference>
<dbReference type="NCBIfam" id="TIGR02072">
    <property type="entry name" value="BioC"/>
    <property type="match status" value="1"/>
</dbReference>
<dbReference type="HAMAP" id="MF_00835">
    <property type="entry name" value="BioC"/>
    <property type="match status" value="1"/>
</dbReference>
<dbReference type="SUPFAM" id="SSF53335">
    <property type="entry name" value="S-adenosyl-L-methionine-dependent methyltransferases"/>
    <property type="match status" value="1"/>
</dbReference>
<dbReference type="EC" id="2.1.1.197" evidence="3 8"/>
<dbReference type="Proteomes" id="UP000270673">
    <property type="component" value="Chromosome"/>
</dbReference>
<evidence type="ECO:0000256" key="3">
    <source>
        <dbReference type="ARBA" id="ARBA00012327"/>
    </source>
</evidence>
<comment type="catalytic activity">
    <reaction evidence="1 8">
        <text>malonyl-[ACP] + S-adenosyl-L-methionine = malonyl-[ACP] methyl ester + S-adenosyl-L-homocysteine</text>
        <dbReference type="Rhea" id="RHEA:17105"/>
        <dbReference type="Rhea" id="RHEA-COMP:9623"/>
        <dbReference type="Rhea" id="RHEA-COMP:9954"/>
        <dbReference type="ChEBI" id="CHEBI:57856"/>
        <dbReference type="ChEBI" id="CHEBI:59789"/>
        <dbReference type="ChEBI" id="CHEBI:78449"/>
        <dbReference type="ChEBI" id="CHEBI:78845"/>
        <dbReference type="EC" id="2.1.1.197"/>
    </reaction>
</comment>
<dbReference type="Pfam" id="PF08241">
    <property type="entry name" value="Methyltransf_11"/>
    <property type="match status" value="1"/>
</dbReference>
<evidence type="ECO:0000256" key="5">
    <source>
        <dbReference type="ARBA" id="ARBA00022679"/>
    </source>
</evidence>
<keyword evidence="11" id="KW-1185">Reference proteome</keyword>
<evidence type="ECO:0000256" key="4">
    <source>
        <dbReference type="ARBA" id="ARBA00022603"/>
    </source>
</evidence>
<dbReference type="InterPro" id="IPR029063">
    <property type="entry name" value="SAM-dependent_MTases_sf"/>
</dbReference>
<sequence>MEINKEEVEQRFRRSRASYNDNARVQKMIVDRMVPMILSSVKRVPEKILEIGCGTGLLTSQLQRTFPNVDLYLNDLVEELCYHAATINQVPQTCCFPGDVEKLFLPLSFDLIASASTFQWFTTPEETFMKLSKQLEQNGVLVFSTFGKFNLQEIRLTTGGGLDYRSKEELEKMLKPYFKIEGMEEELHTLEFDSPLAVLQHLKKTGVNVSGDPTIWTKGRMDAFIKDYNARFAVDGKVTLTYHPFYFVCRKNNL</sequence>
<dbReference type="PANTHER" id="PTHR43861">
    <property type="entry name" value="TRANS-ACONITATE 2-METHYLTRANSFERASE-RELATED"/>
    <property type="match status" value="1"/>
</dbReference>
<dbReference type="InterPro" id="IPR011814">
    <property type="entry name" value="BioC"/>
</dbReference>
<protein>
    <recommendedName>
        <fullName evidence="3 8">Malonyl-[acyl-carrier protein] O-methyltransferase</fullName>
        <shortName evidence="8">Malonyl-ACP O-methyltransferase</shortName>
        <ecNumber evidence="3 8">2.1.1.197</ecNumber>
    </recommendedName>
    <alternativeName>
        <fullName evidence="8">Biotin synthesis protein BioC</fullName>
    </alternativeName>
</protein>
<gene>
    <name evidence="8 10" type="primary">bioC</name>
    <name evidence="10" type="ORF">D8S85_03460</name>
</gene>
<evidence type="ECO:0000259" key="9">
    <source>
        <dbReference type="Pfam" id="PF08241"/>
    </source>
</evidence>
<comment type="similarity">
    <text evidence="8">Belongs to the methyltransferase superfamily.</text>
</comment>
<dbReference type="CDD" id="cd02440">
    <property type="entry name" value="AdoMet_MTases"/>
    <property type="match status" value="1"/>
</dbReference>
<dbReference type="KEGG" id="buy:D8S85_03460"/>
<keyword evidence="5 8" id="KW-0808">Transferase</keyword>
<proteinExistence type="inferred from homology"/>
<dbReference type="GO" id="GO:0102130">
    <property type="term" value="F:malonyl-CoA methyltransferase activity"/>
    <property type="evidence" value="ECO:0007669"/>
    <property type="project" value="UniProtKB-EC"/>
</dbReference>
<dbReference type="InterPro" id="IPR013216">
    <property type="entry name" value="Methyltransf_11"/>
</dbReference>
<dbReference type="Gene3D" id="3.40.50.150">
    <property type="entry name" value="Vaccinia Virus protein VP39"/>
    <property type="match status" value="1"/>
</dbReference>
<reference evidence="10 11" key="1">
    <citation type="submission" date="2018-10" db="EMBL/GenBank/DDBJ databases">
        <title>Butyricimonas faecalis sp. nov., isolated from human faeces and emended description of the genus Butyricimonas.</title>
        <authorList>
            <person name="Le Roy T."/>
            <person name="Van der Smissen P."/>
            <person name="Paquot A."/>
            <person name="Delzenne N."/>
            <person name="Muccioli G."/>
            <person name="Collet J.-F."/>
            <person name="Cani P.D."/>
        </authorList>
    </citation>
    <scope>NUCLEOTIDE SEQUENCE [LARGE SCALE GENOMIC DNA]</scope>
    <source>
        <strain evidence="10 11">H184</strain>
    </source>
</reference>
<evidence type="ECO:0000313" key="10">
    <source>
        <dbReference type="EMBL" id="AZS28702.1"/>
    </source>
</evidence>
<dbReference type="GO" id="GO:0032259">
    <property type="term" value="P:methylation"/>
    <property type="evidence" value="ECO:0007669"/>
    <property type="project" value="UniProtKB-KW"/>
</dbReference>
<dbReference type="AlphaFoldDB" id="A0A3Q9IM23"/>
<name>A0A3Q9IM23_9BACT</name>
<evidence type="ECO:0000256" key="6">
    <source>
        <dbReference type="ARBA" id="ARBA00022691"/>
    </source>
</evidence>
<comment type="pathway">
    <text evidence="2 8">Cofactor biosynthesis; biotin biosynthesis.</text>
</comment>
<evidence type="ECO:0000256" key="8">
    <source>
        <dbReference type="HAMAP-Rule" id="MF_00835"/>
    </source>
</evidence>
<evidence type="ECO:0000256" key="1">
    <source>
        <dbReference type="ARBA" id="ARBA00000852"/>
    </source>
</evidence>
<evidence type="ECO:0000256" key="2">
    <source>
        <dbReference type="ARBA" id="ARBA00004746"/>
    </source>
</evidence>
<evidence type="ECO:0000256" key="7">
    <source>
        <dbReference type="ARBA" id="ARBA00022756"/>
    </source>
</evidence>
<accession>A0A3Q9IM23</accession>
<dbReference type="RefSeq" id="WP_106624880.1">
    <property type="nucleotide sequence ID" value="NZ_CP032819.1"/>
</dbReference>
<keyword evidence="7 8" id="KW-0093">Biotin biosynthesis</keyword>
<dbReference type="OrthoDB" id="9760689at2"/>
<evidence type="ECO:0000313" key="11">
    <source>
        <dbReference type="Proteomes" id="UP000270673"/>
    </source>
</evidence>
<keyword evidence="6 8" id="KW-0949">S-adenosyl-L-methionine</keyword>
<keyword evidence="4 8" id="KW-0489">Methyltransferase</keyword>
<organism evidence="10 11">
    <name type="scientific">Butyricimonas faecalis</name>
    <dbReference type="NCBI Taxonomy" id="2093856"/>
    <lineage>
        <taxon>Bacteria</taxon>
        <taxon>Pseudomonadati</taxon>
        <taxon>Bacteroidota</taxon>
        <taxon>Bacteroidia</taxon>
        <taxon>Bacteroidales</taxon>
        <taxon>Odoribacteraceae</taxon>
        <taxon>Butyricimonas</taxon>
    </lineage>
</organism>
<comment type="function">
    <text evidence="8">Converts the free carboxyl group of a malonyl-thioester to its methyl ester by transfer of a methyl group from S-adenosyl-L-methionine (SAM). It allows to synthesize pimeloyl-ACP via the fatty acid synthetic pathway.</text>
</comment>
<dbReference type="EMBL" id="CP032819">
    <property type="protein sequence ID" value="AZS28702.1"/>
    <property type="molecule type" value="Genomic_DNA"/>
</dbReference>
<feature type="domain" description="Methyltransferase type 11" evidence="9">
    <location>
        <begin position="49"/>
        <end position="143"/>
    </location>
</feature>
<dbReference type="GO" id="GO:0009102">
    <property type="term" value="P:biotin biosynthetic process"/>
    <property type="evidence" value="ECO:0007669"/>
    <property type="project" value="UniProtKB-UniRule"/>
</dbReference>
<dbReference type="GO" id="GO:0010340">
    <property type="term" value="F:carboxyl-O-methyltransferase activity"/>
    <property type="evidence" value="ECO:0007669"/>
    <property type="project" value="UniProtKB-UniRule"/>
</dbReference>